<dbReference type="Proteomes" id="UP000248021">
    <property type="component" value="Unassembled WGS sequence"/>
</dbReference>
<evidence type="ECO:0000259" key="1">
    <source>
        <dbReference type="PROSITE" id="PS50943"/>
    </source>
</evidence>
<name>A0A2V3TRB5_9HYPH</name>
<dbReference type="Pfam" id="PF01381">
    <property type="entry name" value="HTH_3"/>
    <property type="match status" value="1"/>
</dbReference>
<dbReference type="SMART" id="SM00530">
    <property type="entry name" value="HTH_XRE"/>
    <property type="match status" value="1"/>
</dbReference>
<accession>A0A2V3TRB5</accession>
<protein>
    <submittedName>
        <fullName evidence="2">Y4mF family transcriptional regulator</fullName>
    </submittedName>
</protein>
<feature type="domain" description="HTH cro/C1-type" evidence="1">
    <location>
        <begin position="16"/>
        <end position="70"/>
    </location>
</feature>
<evidence type="ECO:0000313" key="3">
    <source>
        <dbReference type="Proteomes" id="UP000248021"/>
    </source>
</evidence>
<dbReference type="EMBL" id="QJJK01000021">
    <property type="protein sequence ID" value="PXW51140.1"/>
    <property type="molecule type" value="Genomic_DNA"/>
</dbReference>
<dbReference type="SUPFAM" id="SSF47413">
    <property type="entry name" value="lambda repressor-like DNA-binding domains"/>
    <property type="match status" value="1"/>
</dbReference>
<dbReference type="InterPro" id="IPR001387">
    <property type="entry name" value="Cro/C1-type_HTH"/>
</dbReference>
<dbReference type="RefSeq" id="WP_068184816.1">
    <property type="nucleotide sequence ID" value="NZ_JAHBRY010000004.1"/>
</dbReference>
<dbReference type="InterPro" id="IPR010982">
    <property type="entry name" value="Lambda_DNA-bd_dom_sf"/>
</dbReference>
<dbReference type="Gene3D" id="1.10.260.40">
    <property type="entry name" value="lambda repressor-like DNA-binding domains"/>
    <property type="match status" value="1"/>
</dbReference>
<sequence>MQATGIKDSKSLGAIIREERKAQRLTQEQLAGLTGVGVRFVRELEAGKESCQMGRALQVVAALGLSLSAGRRGDAAS</sequence>
<keyword evidence="3" id="KW-1185">Reference proteome</keyword>
<dbReference type="GO" id="GO:0003677">
    <property type="term" value="F:DNA binding"/>
    <property type="evidence" value="ECO:0007669"/>
    <property type="project" value="InterPro"/>
</dbReference>
<gene>
    <name evidence="2" type="ORF">C7450_12131</name>
</gene>
<dbReference type="CDD" id="cd00093">
    <property type="entry name" value="HTH_XRE"/>
    <property type="match status" value="1"/>
</dbReference>
<dbReference type="PROSITE" id="PS50943">
    <property type="entry name" value="HTH_CROC1"/>
    <property type="match status" value="1"/>
</dbReference>
<dbReference type="AlphaFoldDB" id="A0A2V3TRB5"/>
<dbReference type="OrthoDB" id="7361823at2"/>
<organism evidence="2 3">
    <name type="scientific">Chelatococcus asaccharovorans</name>
    <dbReference type="NCBI Taxonomy" id="28210"/>
    <lineage>
        <taxon>Bacteria</taxon>
        <taxon>Pseudomonadati</taxon>
        <taxon>Pseudomonadota</taxon>
        <taxon>Alphaproteobacteria</taxon>
        <taxon>Hyphomicrobiales</taxon>
        <taxon>Chelatococcaceae</taxon>
        <taxon>Chelatococcus</taxon>
    </lineage>
</organism>
<comment type="caution">
    <text evidence="2">The sequence shown here is derived from an EMBL/GenBank/DDBJ whole genome shotgun (WGS) entry which is preliminary data.</text>
</comment>
<proteinExistence type="predicted"/>
<evidence type="ECO:0000313" key="2">
    <source>
        <dbReference type="EMBL" id="PXW51140.1"/>
    </source>
</evidence>
<reference evidence="2 3" key="1">
    <citation type="submission" date="2018-05" db="EMBL/GenBank/DDBJ databases">
        <title>Genomic Encyclopedia of Type Strains, Phase IV (KMG-IV): sequencing the most valuable type-strain genomes for metagenomic binning, comparative biology and taxonomic classification.</title>
        <authorList>
            <person name="Goeker M."/>
        </authorList>
    </citation>
    <scope>NUCLEOTIDE SEQUENCE [LARGE SCALE GENOMIC DNA]</scope>
    <source>
        <strain evidence="2 3">DSM 6462</strain>
    </source>
</reference>